<dbReference type="Gene3D" id="3.40.50.1240">
    <property type="entry name" value="Phosphoglycerate mutase-like"/>
    <property type="match status" value="1"/>
</dbReference>
<evidence type="ECO:0000313" key="3">
    <source>
        <dbReference type="Proteomes" id="UP000539473"/>
    </source>
</evidence>
<dbReference type="InterPro" id="IPR013078">
    <property type="entry name" value="His_Pase_superF_clade-1"/>
</dbReference>
<dbReference type="SUPFAM" id="SSF53254">
    <property type="entry name" value="Phosphoglycerate mutase-like"/>
    <property type="match status" value="1"/>
</dbReference>
<sequence>MPRTLHLIKHGRPRIIPGVPAHDWVLAEGALDGLDALVARLTPRPDVIVSSEEPKARATADGLAARLGVPWRAMLGLHEQLRYTAPFHTDPANFEADLRQFFDHPHDVVYGEESAADACTRFGNAVQAVLRANPHGTVAIVSHGTVISLLLAHANRLDPWPLWRSLGLLDAVTVDVPGLRVREPTT</sequence>
<dbReference type="Proteomes" id="UP000539473">
    <property type="component" value="Unassembled WGS sequence"/>
</dbReference>
<keyword evidence="4" id="KW-1185">Reference proteome</keyword>
<protein>
    <submittedName>
        <fullName evidence="2">Broad specificity phosphatase PhoE</fullName>
    </submittedName>
    <submittedName>
        <fullName evidence="1">Phosphoglycerate mutase</fullName>
    </submittedName>
</protein>
<dbReference type="InterPro" id="IPR029033">
    <property type="entry name" value="His_PPase_superfam"/>
</dbReference>
<evidence type="ECO:0000313" key="2">
    <source>
        <dbReference type="EMBL" id="MBB5377103.1"/>
    </source>
</evidence>
<gene>
    <name evidence="1" type="ORF">GCM10017781_26720</name>
    <name evidence="2" type="ORF">HNQ07_002576</name>
</gene>
<accession>A0A7W8NRP1</accession>
<dbReference type="EMBL" id="JACHFK010000006">
    <property type="protein sequence ID" value="MBB5377103.1"/>
    <property type="molecule type" value="Genomic_DNA"/>
</dbReference>
<dbReference type="EMBL" id="BNAJ01000006">
    <property type="protein sequence ID" value="GHF48980.1"/>
    <property type="molecule type" value="Genomic_DNA"/>
</dbReference>
<reference evidence="4" key="2">
    <citation type="journal article" date="2019" name="Int. J. Syst. Evol. Microbiol.">
        <title>The Global Catalogue of Microorganisms (GCM) 10K type strain sequencing project: providing services to taxonomists for standard genome sequencing and annotation.</title>
        <authorList>
            <consortium name="The Broad Institute Genomics Platform"/>
            <consortium name="The Broad Institute Genome Sequencing Center for Infectious Disease"/>
            <person name="Wu L."/>
            <person name="Ma J."/>
        </authorList>
    </citation>
    <scope>NUCLEOTIDE SEQUENCE [LARGE SCALE GENOMIC DNA]</scope>
    <source>
        <strain evidence="4">CGMCC 1.18437</strain>
    </source>
</reference>
<reference evidence="1" key="4">
    <citation type="submission" date="2024-05" db="EMBL/GenBank/DDBJ databases">
        <authorList>
            <person name="Sun Q."/>
            <person name="Zhou Y."/>
        </authorList>
    </citation>
    <scope>NUCLEOTIDE SEQUENCE</scope>
    <source>
        <strain evidence="1">CGMCC 1.18437</strain>
    </source>
</reference>
<dbReference type="Proteomes" id="UP000619376">
    <property type="component" value="Unassembled WGS sequence"/>
</dbReference>
<evidence type="ECO:0000313" key="1">
    <source>
        <dbReference type="EMBL" id="GHF48980.1"/>
    </source>
</evidence>
<name>A0A7W8NRP1_9DEIO</name>
<dbReference type="RefSeq" id="WP_184112361.1">
    <property type="nucleotide sequence ID" value="NZ_BNAJ01000006.1"/>
</dbReference>
<reference evidence="1" key="1">
    <citation type="journal article" date="2014" name="Int. J. Syst. Evol. Microbiol.">
        <title>Complete genome of a new Firmicutes species belonging to the dominant human colonic microbiota ('Ruminococcus bicirculans') reveals two chromosomes and a selective capacity to utilize plant glucans.</title>
        <authorList>
            <consortium name="NISC Comparative Sequencing Program"/>
            <person name="Wegmann U."/>
            <person name="Louis P."/>
            <person name="Goesmann A."/>
            <person name="Henrissat B."/>
            <person name="Duncan S.H."/>
            <person name="Flint H.J."/>
        </authorList>
    </citation>
    <scope>NUCLEOTIDE SEQUENCE</scope>
    <source>
        <strain evidence="1">CGMCC 1.18437</strain>
    </source>
</reference>
<dbReference type="AlphaFoldDB" id="A0A7W8NRP1"/>
<dbReference type="Pfam" id="PF00300">
    <property type="entry name" value="His_Phos_1"/>
    <property type="match status" value="1"/>
</dbReference>
<evidence type="ECO:0000313" key="4">
    <source>
        <dbReference type="Proteomes" id="UP000619376"/>
    </source>
</evidence>
<proteinExistence type="predicted"/>
<organism evidence="2 3">
    <name type="scientific">Deinococcus metalli</name>
    <dbReference type="NCBI Taxonomy" id="1141878"/>
    <lineage>
        <taxon>Bacteria</taxon>
        <taxon>Thermotogati</taxon>
        <taxon>Deinococcota</taxon>
        <taxon>Deinococci</taxon>
        <taxon>Deinococcales</taxon>
        <taxon>Deinococcaceae</taxon>
        <taxon>Deinococcus</taxon>
    </lineage>
</organism>
<comment type="caution">
    <text evidence="2">The sequence shown here is derived from an EMBL/GenBank/DDBJ whole genome shotgun (WGS) entry which is preliminary data.</text>
</comment>
<reference evidence="2 3" key="3">
    <citation type="submission" date="2020-08" db="EMBL/GenBank/DDBJ databases">
        <title>Genomic Encyclopedia of Type Strains, Phase IV (KMG-IV): sequencing the most valuable type-strain genomes for metagenomic binning, comparative biology and taxonomic classification.</title>
        <authorList>
            <person name="Goeker M."/>
        </authorList>
    </citation>
    <scope>NUCLEOTIDE SEQUENCE [LARGE SCALE GENOMIC DNA]</scope>
    <source>
        <strain evidence="2 3">DSM 27521</strain>
    </source>
</reference>